<dbReference type="GO" id="GO:0005743">
    <property type="term" value="C:mitochondrial inner membrane"/>
    <property type="evidence" value="ECO:0007669"/>
    <property type="project" value="UniProtKB-SubCell"/>
</dbReference>
<dbReference type="FunFam" id="3.40.50.1000:FF:000019">
    <property type="entry name" value="Mitochondrial import inner membrane translocase subunit TIM50"/>
    <property type="match status" value="1"/>
</dbReference>
<dbReference type="GO" id="GO:0015031">
    <property type="term" value="P:protein transport"/>
    <property type="evidence" value="ECO:0007669"/>
    <property type="project" value="UniProtKB-KW"/>
</dbReference>
<proteinExistence type="inferred from homology"/>
<keyword evidence="6" id="KW-0653">Protein transport</keyword>
<reference evidence="15" key="3">
    <citation type="submission" date="2015-06" db="UniProtKB">
        <authorList>
            <consortium name="EnsemblProtists"/>
        </authorList>
    </citation>
    <scope>IDENTIFICATION</scope>
</reference>
<dbReference type="OrthoDB" id="277011at2759"/>
<comment type="similarity">
    <text evidence="2">Belongs to the TIM50 family.</text>
</comment>
<dbReference type="GeneID" id="17295785"/>
<dbReference type="Gene3D" id="3.40.50.1000">
    <property type="entry name" value="HAD superfamily/HAD-like"/>
    <property type="match status" value="1"/>
</dbReference>
<evidence type="ECO:0000259" key="13">
    <source>
        <dbReference type="PROSITE" id="PS50969"/>
    </source>
</evidence>
<accession>L1IRX1</accession>
<evidence type="ECO:0000313" key="16">
    <source>
        <dbReference type="Proteomes" id="UP000011087"/>
    </source>
</evidence>
<keyword evidence="7" id="KW-0809">Transit peptide</keyword>
<evidence type="ECO:0000256" key="4">
    <source>
        <dbReference type="ARBA" id="ARBA00022692"/>
    </source>
</evidence>
<dbReference type="Proteomes" id="UP000011087">
    <property type="component" value="Unassembled WGS sequence"/>
</dbReference>
<dbReference type="STRING" id="905079.L1IRX1"/>
<evidence type="ECO:0000256" key="11">
    <source>
        <dbReference type="ARBA" id="ARBA00023136"/>
    </source>
</evidence>
<keyword evidence="9" id="KW-0811">Translocation</keyword>
<feature type="compositionally biased region" description="Polar residues" evidence="12">
    <location>
        <begin position="263"/>
        <end position="273"/>
    </location>
</feature>
<dbReference type="EnsemblProtists" id="EKX39021">
    <property type="protein sequence ID" value="EKX39021"/>
    <property type="gene ID" value="GUITHDRAFT_165068"/>
</dbReference>
<evidence type="ECO:0000256" key="1">
    <source>
        <dbReference type="ARBA" id="ARBA00004434"/>
    </source>
</evidence>
<evidence type="ECO:0000256" key="5">
    <source>
        <dbReference type="ARBA" id="ARBA00022792"/>
    </source>
</evidence>
<comment type="subcellular location">
    <subcellularLocation>
        <location evidence="1">Mitochondrion inner membrane</location>
        <topology evidence="1">Single-pass membrane protein</topology>
    </subcellularLocation>
</comment>
<keyword evidence="3" id="KW-0813">Transport</keyword>
<dbReference type="RefSeq" id="XP_005826001.1">
    <property type="nucleotide sequence ID" value="XM_005825944.1"/>
</dbReference>
<dbReference type="InterPro" id="IPR036412">
    <property type="entry name" value="HAD-like_sf"/>
</dbReference>
<dbReference type="InterPro" id="IPR023214">
    <property type="entry name" value="HAD_sf"/>
</dbReference>
<keyword evidence="4" id="KW-0812">Transmembrane</keyword>
<sequence length="468" mass="52405">MPPPCFGSSQSSSRRDRSWLRFQKVWLSSLRKDILGTEDEFGNPNYDLTFDSDNQGCLPDLTDTDRHKRTLVLDLDETLVHTEFNEGAGWITHRRPGVSSFLAALGEKYEIVCFTSGLREYASPIIDQLDMNGIIAHRLFREHTCHLKGLHVKDLSRLNRNLAKTIIVDNSPESYLMQPENAIPIKPFFGDTSDTALLELIPFLLDIVDAAIDDVRTVLKQCHLKGKFVHKSIRPKELAKNRKRCNRPKPKEAKLAMEPRTASCMTENASLSSEGDRRRHSDINDACFEDCMTVLDGLITNNLGTLNDPDDQVVGRDRNRGEVSSDQLPKNLFNPPESCVSDMLTASQIWKDAVNQSWSTGDLDDLDSSLDLRSTSPFTSNVLIPTNAGRRWDEICSHSYDEKAHSKPYDLLAKVNLHGHWMTSVMSGRHDRLIDLSPLNGSLVDVMKGMSPPPSFNLAGGCTRLGAS</sequence>
<dbReference type="CDD" id="cd07521">
    <property type="entry name" value="HAD_FCP1-like"/>
    <property type="match status" value="1"/>
</dbReference>
<dbReference type="InterPro" id="IPR004274">
    <property type="entry name" value="FCP1_dom"/>
</dbReference>
<gene>
    <name evidence="14" type="ORF">GUITHDRAFT_165068</name>
</gene>
<dbReference type="PaxDb" id="55529-EKX39021"/>
<dbReference type="Pfam" id="PF03031">
    <property type="entry name" value="NIF"/>
    <property type="match status" value="1"/>
</dbReference>
<evidence type="ECO:0000256" key="2">
    <source>
        <dbReference type="ARBA" id="ARBA00006344"/>
    </source>
</evidence>
<evidence type="ECO:0000313" key="15">
    <source>
        <dbReference type="EnsemblProtists" id="EKX39021"/>
    </source>
</evidence>
<dbReference type="EMBL" id="JH993043">
    <property type="protein sequence ID" value="EKX39021.1"/>
    <property type="molecule type" value="Genomic_DNA"/>
</dbReference>
<dbReference type="AlphaFoldDB" id="L1IRX1"/>
<keyword evidence="5" id="KW-0999">Mitochondrion inner membrane</keyword>
<protein>
    <recommendedName>
        <fullName evidence="13">FCP1 homology domain-containing protein</fullName>
    </recommendedName>
</protein>
<dbReference type="PROSITE" id="PS50969">
    <property type="entry name" value="FCP1"/>
    <property type="match status" value="1"/>
</dbReference>
<organism evidence="14">
    <name type="scientific">Guillardia theta (strain CCMP2712)</name>
    <name type="common">Cryptophyte</name>
    <dbReference type="NCBI Taxonomy" id="905079"/>
    <lineage>
        <taxon>Eukaryota</taxon>
        <taxon>Cryptophyceae</taxon>
        <taxon>Pyrenomonadales</taxon>
        <taxon>Geminigeraceae</taxon>
        <taxon>Guillardia</taxon>
    </lineage>
</organism>
<feature type="domain" description="FCP1 homology" evidence="13">
    <location>
        <begin position="64"/>
        <end position="207"/>
    </location>
</feature>
<dbReference type="InterPro" id="IPR050365">
    <property type="entry name" value="TIM50"/>
</dbReference>
<dbReference type="GO" id="GO:0016791">
    <property type="term" value="F:phosphatase activity"/>
    <property type="evidence" value="ECO:0007669"/>
    <property type="project" value="InterPro"/>
</dbReference>
<reference evidence="16" key="2">
    <citation type="submission" date="2012-11" db="EMBL/GenBank/DDBJ databases">
        <authorList>
            <person name="Kuo A."/>
            <person name="Curtis B.A."/>
            <person name="Tanifuji G."/>
            <person name="Burki F."/>
            <person name="Gruber A."/>
            <person name="Irimia M."/>
            <person name="Maruyama S."/>
            <person name="Arias M.C."/>
            <person name="Ball S.G."/>
            <person name="Gile G.H."/>
            <person name="Hirakawa Y."/>
            <person name="Hopkins J.F."/>
            <person name="Rensing S.A."/>
            <person name="Schmutz J."/>
            <person name="Symeonidi A."/>
            <person name="Elias M."/>
            <person name="Eveleigh R.J."/>
            <person name="Herman E.K."/>
            <person name="Klute M.J."/>
            <person name="Nakayama T."/>
            <person name="Obornik M."/>
            <person name="Reyes-Prieto A."/>
            <person name="Armbrust E.V."/>
            <person name="Aves S.J."/>
            <person name="Beiko R.G."/>
            <person name="Coutinho P."/>
            <person name="Dacks J.B."/>
            <person name="Durnford D.G."/>
            <person name="Fast N.M."/>
            <person name="Green B.R."/>
            <person name="Grisdale C."/>
            <person name="Hempe F."/>
            <person name="Henrissat B."/>
            <person name="Hoppner M.P."/>
            <person name="Ishida K.-I."/>
            <person name="Kim E."/>
            <person name="Koreny L."/>
            <person name="Kroth P.G."/>
            <person name="Liu Y."/>
            <person name="Malik S.-B."/>
            <person name="Maier U.G."/>
            <person name="McRose D."/>
            <person name="Mock T."/>
            <person name="Neilson J.A."/>
            <person name="Onodera N.T."/>
            <person name="Poole A.M."/>
            <person name="Pritham E.J."/>
            <person name="Richards T.A."/>
            <person name="Rocap G."/>
            <person name="Roy S.W."/>
            <person name="Sarai C."/>
            <person name="Schaack S."/>
            <person name="Shirato S."/>
            <person name="Slamovits C.H."/>
            <person name="Spencer D.F."/>
            <person name="Suzuki S."/>
            <person name="Worden A.Z."/>
            <person name="Zauner S."/>
            <person name="Barry K."/>
            <person name="Bell C."/>
            <person name="Bharti A.K."/>
            <person name="Crow J.A."/>
            <person name="Grimwood J."/>
            <person name="Kramer R."/>
            <person name="Lindquist E."/>
            <person name="Lucas S."/>
            <person name="Salamov A."/>
            <person name="McFadden G.I."/>
            <person name="Lane C.E."/>
            <person name="Keeling P.J."/>
            <person name="Gray M.W."/>
            <person name="Grigoriev I.V."/>
            <person name="Archibald J.M."/>
        </authorList>
    </citation>
    <scope>NUCLEOTIDE SEQUENCE</scope>
    <source>
        <strain evidence="16">CCMP2712</strain>
    </source>
</reference>
<evidence type="ECO:0000256" key="3">
    <source>
        <dbReference type="ARBA" id="ARBA00022448"/>
    </source>
</evidence>
<evidence type="ECO:0000256" key="8">
    <source>
        <dbReference type="ARBA" id="ARBA00022989"/>
    </source>
</evidence>
<evidence type="ECO:0000256" key="7">
    <source>
        <dbReference type="ARBA" id="ARBA00022946"/>
    </source>
</evidence>
<keyword evidence="10" id="KW-0496">Mitochondrion</keyword>
<dbReference type="SUPFAM" id="SSF56784">
    <property type="entry name" value="HAD-like"/>
    <property type="match status" value="1"/>
</dbReference>
<dbReference type="HOGENOM" id="CLU_584560_0_0_1"/>
<dbReference type="InterPro" id="IPR011948">
    <property type="entry name" value="Dullard_phosphatase"/>
</dbReference>
<dbReference type="NCBIfam" id="TIGR02251">
    <property type="entry name" value="HIF-SF_euk"/>
    <property type="match status" value="1"/>
</dbReference>
<feature type="region of interest" description="Disordered" evidence="12">
    <location>
        <begin position="241"/>
        <end position="277"/>
    </location>
</feature>
<evidence type="ECO:0000256" key="12">
    <source>
        <dbReference type="SAM" id="MobiDB-lite"/>
    </source>
</evidence>
<evidence type="ECO:0000256" key="10">
    <source>
        <dbReference type="ARBA" id="ARBA00023128"/>
    </source>
</evidence>
<keyword evidence="8" id="KW-1133">Transmembrane helix</keyword>
<evidence type="ECO:0000256" key="9">
    <source>
        <dbReference type="ARBA" id="ARBA00023010"/>
    </source>
</evidence>
<dbReference type="KEGG" id="gtt:GUITHDRAFT_165068"/>
<keyword evidence="16" id="KW-1185">Reference proteome</keyword>
<dbReference type="PANTHER" id="PTHR12210">
    <property type="entry name" value="DULLARD PROTEIN PHOSPHATASE"/>
    <property type="match status" value="1"/>
</dbReference>
<reference evidence="14 16" key="1">
    <citation type="journal article" date="2012" name="Nature">
        <title>Algal genomes reveal evolutionary mosaicism and the fate of nucleomorphs.</title>
        <authorList>
            <consortium name="DOE Joint Genome Institute"/>
            <person name="Curtis B.A."/>
            <person name="Tanifuji G."/>
            <person name="Burki F."/>
            <person name="Gruber A."/>
            <person name="Irimia M."/>
            <person name="Maruyama S."/>
            <person name="Arias M.C."/>
            <person name="Ball S.G."/>
            <person name="Gile G.H."/>
            <person name="Hirakawa Y."/>
            <person name="Hopkins J.F."/>
            <person name="Kuo A."/>
            <person name="Rensing S.A."/>
            <person name="Schmutz J."/>
            <person name="Symeonidi A."/>
            <person name="Elias M."/>
            <person name="Eveleigh R.J."/>
            <person name="Herman E.K."/>
            <person name="Klute M.J."/>
            <person name="Nakayama T."/>
            <person name="Obornik M."/>
            <person name="Reyes-Prieto A."/>
            <person name="Armbrust E.V."/>
            <person name="Aves S.J."/>
            <person name="Beiko R.G."/>
            <person name="Coutinho P."/>
            <person name="Dacks J.B."/>
            <person name="Durnford D.G."/>
            <person name="Fast N.M."/>
            <person name="Green B.R."/>
            <person name="Grisdale C.J."/>
            <person name="Hempel F."/>
            <person name="Henrissat B."/>
            <person name="Hoppner M.P."/>
            <person name="Ishida K."/>
            <person name="Kim E."/>
            <person name="Koreny L."/>
            <person name="Kroth P.G."/>
            <person name="Liu Y."/>
            <person name="Malik S.B."/>
            <person name="Maier U.G."/>
            <person name="McRose D."/>
            <person name="Mock T."/>
            <person name="Neilson J.A."/>
            <person name="Onodera N.T."/>
            <person name="Poole A.M."/>
            <person name="Pritham E.J."/>
            <person name="Richards T.A."/>
            <person name="Rocap G."/>
            <person name="Roy S.W."/>
            <person name="Sarai C."/>
            <person name="Schaack S."/>
            <person name="Shirato S."/>
            <person name="Slamovits C.H."/>
            <person name="Spencer D.F."/>
            <person name="Suzuki S."/>
            <person name="Worden A.Z."/>
            <person name="Zauner S."/>
            <person name="Barry K."/>
            <person name="Bell C."/>
            <person name="Bharti A.K."/>
            <person name="Crow J.A."/>
            <person name="Grimwood J."/>
            <person name="Kramer R."/>
            <person name="Lindquist E."/>
            <person name="Lucas S."/>
            <person name="Salamov A."/>
            <person name="McFadden G.I."/>
            <person name="Lane C.E."/>
            <person name="Keeling P.J."/>
            <person name="Gray M.W."/>
            <person name="Grigoriev I.V."/>
            <person name="Archibald J.M."/>
        </authorList>
    </citation>
    <scope>NUCLEOTIDE SEQUENCE</scope>
    <source>
        <strain evidence="14 16">CCMP2712</strain>
    </source>
</reference>
<name>L1IRX1_GUITC</name>
<evidence type="ECO:0000256" key="6">
    <source>
        <dbReference type="ARBA" id="ARBA00022927"/>
    </source>
</evidence>
<dbReference type="eggNOG" id="KOG1605">
    <property type="taxonomic scope" value="Eukaryota"/>
</dbReference>
<keyword evidence="11" id="KW-0472">Membrane</keyword>
<dbReference type="SMART" id="SM00577">
    <property type="entry name" value="CPDc"/>
    <property type="match status" value="1"/>
</dbReference>
<evidence type="ECO:0000313" key="14">
    <source>
        <dbReference type="EMBL" id="EKX39021.1"/>
    </source>
</evidence>